<feature type="transmembrane region" description="Helical" evidence="4">
    <location>
        <begin position="176"/>
        <end position="196"/>
    </location>
</feature>
<evidence type="ECO:0000259" key="5">
    <source>
        <dbReference type="PROSITE" id="PS01124"/>
    </source>
</evidence>
<keyword evidence="7" id="KW-1185">Reference proteome</keyword>
<dbReference type="PANTHER" id="PTHR43280">
    <property type="entry name" value="ARAC-FAMILY TRANSCRIPTIONAL REGULATOR"/>
    <property type="match status" value="1"/>
</dbReference>
<dbReference type="PROSITE" id="PS00041">
    <property type="entry name" value="HTH_ARAC_FAMILY_1"/>
    <property type="match status" value="1"/>
</dbReference>
<protein>
    <submittedName>
        <fullName evidence="6">Helix-turn-helix domain-containing protein</fullName>
    </submittedName>
</protein>
<keyword evidence="2" id="KW-0238">DNA-binding</keyword>
<dbReference type="InterPro" id="IPR020449">
    <property type="entry name" value="Tscrpt_reg_AraC-type_HTH"/>
</dbReference>
<dbReference type="InterPro" id="IPR018060">
    <property type="entry name" value="HTH_AraC"/>
</dbReference>
<feature type="transmembrane region" description="Helical" evidence="4">
    <location>
        <begin position="132"/>
        <end position="153"/>
    </location>
</feature>
<evidence type="ECO:0000313" key="7">
    <source>
        <dbReference type="Proteomes" id="UP001597544"/>
    </source>
</evidence>
<reference evidence="7" key="1">
    <citation type="journal article" date="2019" name="Int. J. Syst. Evol. Microbiol.">
        <title>The Global Catalogue of Microorganisms (GCM) 10K type strain sequencing project: providing services to taxonomists for standard genome sequencing and annotation.</title>
        <authorList>
            <consortium name="The Broad Institute Genomics Platform"/>
            <consortium name="The Broad Institute Genome Sequencing Center for Infectious Disease"/>
            <person name="Wu L."/>
            <person name="Ma J."/>
        </authorList>
    </citation>
    <scope>NUCLEOTIDE SEQUENCE [LARGE SCALE GENOMIC DNA]</scope>
    <source>
        <strain evidence="7">KCTC 42498</strain>
    </source>
</reference>
<keyword evidence="3" id="KW-0804">Transcription</keyword>
<comment type="caution">
    <text evidence="6">The sequence shown here is derived from an EMBL/GenBank/DDBJ whole genome shotgun (WGS) entry which is preliminary data.</text>
</comment>
<dbReference type="InterPro" id="IPR009057">
    <property type="entry name" value="Homeodomain-like_sf"/>
</dbReference>
<feature type="transmembrane region" description="Helical" evidence="4">
    <location>
        <begin position="208"/>
        <end position="228"/>
    </location>
</feature>
<sequence length="365" mass="42509">MSLNLLAIADLLSFSQGVLLGILFLSNSKGNRHANILLGLFLLLFNFGSLHSFFLSSGLVDQHKWLLGFPSLFVFWFGPLLYFYTSSVATNNFTWKRSYNWWFVPAAAELLGNFILLSLGTEQLFKLAYNEYFTWGAAIHSFAASLFSIYFTFRSLSLIKSSAGLSAIKQRWLKYILYYFMGRFVFWSLYFVLVLVQSYEVIQYTPEVISFFALMDFIAVFAISIFSFKHMHEIHTIQKEAPYTLSPEQETLYFNNLLRLMKQERLYRKSDLKLNEVASLLQTNVKYVSQLIKLRTGHSFTSFINTYRIEEVKSRILDEQFRHLTIIAIAEDCGFNSKATFNRVFKEMEGTSPKAYREQHLKQVF</sequence>
<dbReference type="EMBL" id="JBHULU010000012">
    <property type="protein sequence ID" value="MFD2514125.1"/>
    <property type="molecule type" value="Genomic_DNA"/>
</dbReference>
<evidence type="ECO:0000256" key="4">
    <source>
        <dbReference type="SAM" id="Phobius"/>
    </source>
</evidence>
<dbReference type="RefSeq" id="WP_377506049.1">
    <property type="nucleotide sequence ID" value="NZ_JBHULU010000012.1"/>
</dbReference>
<keyword evidence="4" id="KW-0812">Transmembrane</keyword>
<evidence type="ECO:0000256" key="2">
    <source>
        <dbReference type="ARBA" id="ARBA00023125"/>
    </source>
</evidence>
<dbReference type="PRINTS" id="PR00032">
    <property type="entry name" value="HTHARAC"/>
</dbReference>
<dbReference type="PROSITE" id="PS01124">
    <property type="entry name" value="HTH_ARAC_FAMILY_2"/>
    <property type="match status" value="1"/>
</dbReference>
<feature type="transmembrane region" description="Helical" evidence="4">
    <location>
        <begin position="65"/>
        <end position="87"/>
    </location>
</feature>
<keyword evidence="1" id="KW-0805">Transcription regulation</keyword>
<evidence type="ECO:0000313" key="6">
    <source>
        <dbReference type="EMBL" id="MFD2514125.1"/>
    </source>
</evidence>
<feature type="transmembrane region" description="Helical" evidence="4">
    <location>
        <begin position="37"/>
        <end position="59"/>
    </location>
</feature>
<keyword evidence="4" id="KW-1133">Transmembrane helix</keyword>
<dbReference type="PANTHER" id="PTHR43280:SF29">
    <property type="entry name" value="ARAC-FAMILY TRANSCRIPTIONAL REGULATOR"/>
    <property type="match status" value="1"/>
</dbReference>
<feature type="domain" description="HTH araC/xylS-type" evidence="5">
    <location>
        <begin position="255"/>
        <end position="359"/>
    </location>
</feature>
<dbReference type="SUPFAM" id="SSF46689">
    <property type="entry name" value="Homeodomain-like"/>
    <property type="match status" value="1"/>
</dbReference>
<dbReference type="SMART" id="SM00342">
    <property type="entry name" value="HTH_ARAC"/>
    <property type="match status" value="1"/>
</dbReference>
<feature type="transmembrane region" description="Helical" evidence="4">
    <location>
        <begin position="6"/>
        <end position="25"/>
    </location>
</feature>
<proteinExistence type="predicted"/>
<dbReference type="Pfam" id="PF12833">
    <property type="entry name" value="HTH_18"/>
    <property type="match status" value="1"/>
</dbReference>
<organism evidence="6 7">
    <name type="scientific">Pontibacter locisalis</name>
    <dbReference type="NCBI Taxonomy" id="1719035"/>
    <lineage>
        <taxon>Bacteria</taxon>
        <taxon>Pseudomonadati</taxon>
        <taxon>Bacteroidota</taxon>
        <taxon>Cytophagia</taxon>
        <taxon>Cytophagales</taxon>
        <taxon>Hymenobacteraceae</taxon>
        <taxon>Pontibacter</taxon>
    </lineage>
</organism>
<accession>A0ABW5IL45</accession>
<name>A0ABW5IL45_9BACT</name>
<keyword evidence="4" id="KW-0472">Membrane</keyword>
<dbReference type="Gene3D" id="1.10.10.60">
    <property type="entry name" value="Homeodomain-like"/>
    <property type="match status" value="2"/>
</dbReference>
<evidence type="ECO:0000256" key="3">
    <source>
        <dbReference type="ARBA" id="ARBA00023163"/>
    </source>
</evidence>
<gene>
    <name evidence="6" type="ORF">ACFSRY_09630</name>
</gene>
<dbReference type="Proteomes" id="UP001597544">
    <property type="component" value="Unassembled WGS sequence"/>
</dbReference>
<dbReference type="InterPro" id="IPR018062">
    <property type="entry name" value="HTH_AraC-typ_CS"/>
</dbReference>
<evidence type="ECO:0000256" key="1">
    <source>
        <dbReference type="ARBA" id="ARBA00023015"/>
    </source>
</evidence>
<feature type="transmembrane region" description="Helical" evidence="4">
    <location>
        <begin position="99"/>
        <end position="120"/>
    </location>
</feature>